<reference evidence="2 3" key="1">
    <citation type="submission" date="2018-02" db="EMBL/GenBank/DDBJ databases">
        <title>Comparative genomes isolates from brazilian mangrove.</title>
        <authorList>
            <person name="Araujo J.E."/>
            <person name="Taketani R.G."/>
            <person name="Silva M.C.P."/>
            <person name="Loureco M.V."/>
            <person name="Andreote F.D."/>
        </authorList>
    </citation>
    <scope>NUCLEOTIDE SEQUENCE [LARGE SCALE GENOMIC DNA]</scope>
    <source>
        <strain evidence="2 3">NAP PRIS-MGV</strain>
    </source>
</reference>
<evidence type="ECO:0000313" key="3">
    <source>
        <dbReference type="Proteomes" id="UP000239388"/>
    </source>
</evidence>
<name>A0A2S8FAJ9_9BACT</name>
<proteinExistence type="predicted"/>
<evidence type="ECO:0000313" key="2">
    <source>
        <dbReference type="EMBL" id="PQO28954.1"/>
    </source>
</evidence>
<comment type="caution">
    <text evidence="2">The sequence shown here is derived from an EMBL/GenBank/DDBJ whole genome shotgun (WGS) entry which is preliminary data.</text>
</comment>
<protein>
    <submittedName>
        <fullName evidence="2">Uncharacterized protein</fullName>
    </submittedName>
</protein>
<accession>A0A2S8FAJ9</accession>
<dbReference type="EMBL" id="PUIB01000024">
    <property type="protein sequence ID" value="PQO28954.1"/>
    <property type="molecule type" value="Genomic_DNA"/>
</dbReference>
<feature type="region of interest" description="Disordered" evidence="1">
    <location>
        <begin position="181"/>
        <end position="209"/>
    </location>
</feature>
<sequence length="209" mass="23271">MPNTTIPADWISVEASVLSIHLPQGLAKSGLLSDSSGIVLFAHQSDRVAVFPASESHPETDPLLIEAESIYPGDIQFTSPSLVYKVYETDPLAFSVSTDADDVRWLSFCLKHYPDLGWQTIESINRPDLDGTLRIKQNAAVFGWQSKDYPYSGKITFETKENQLDIESVRAICHSLRVENPSFQKNSDDSRSPMTDDTTSDTNTEITNR</sequence>
<evidence type="ECO:0000256" key="1">
    <source>
        <dbReference type="SAM" id="MobiDB-lite"/>
    </source>
</evidence>
<dbReference type="RefSeq" id="WP_105358349.1">
    <property type="nucleotide sequence ID" value="NZ_PUIB01000024.1"/>
</dbReference>
<dbReference type="AlphaFoldDB" id="A0A2S8FAJ9"/>
<dbReference type="Proteomes" id="UP000239388">
    <property type="component" value="Unassembled WGS sequence"/>
</dbReference>
<gene>
    <name evidence="2" type="ORF">C5Y98_24660</name>
</gene>
<organism evidence="2 3">
    <name type="scientific">Blastopirellula marina</name>
    <dbReference type="NCBI Taxonomy" id="124"/>
    <lineage>
        <taxon>Bacteria</taxon>
        <taxon>Pseudomonadati</taxon>
        <taxon>Planctomycetota</taxon>
        <taxon>Planctomycetia</taxon>
        <taxon>Pirellulales</taxon>
        <taxon>Pirellulaceae</taxon>
        <taxon>Blastopirellula</taxon>
    </lineage>
</organism>
<feature type="compositionally biased region" description="Polar residues" evidence="1">
    <location>
        <begin position="192"/>
        <end position="209"/>
    </location>
</feature>